<dbReference type="EMBL" id="SIJB01000012">
    <property type="protein sequence ID" value="NBI28318.1"/>
    <property type="molecule type" value="Genomic_DNA"/>
</dbReference>
<reference evidence="1 2" key="1">
    <citation type="submission" date="2019-01" db="EMBL/GenBank/DDBJ databases">
        <title>Chengkuizengella sp. nov., isolated from deep-sea sediment of East Pacific Ocean.</title>
        <authorList>
            <person name="Yang J."/>
            <person name="Lai Q."/>
            <person name="Shao Z."/>
        </authorList>
    </citation>
    <scope>NUCLEOTIDE SEQUENCE [LARGE SCALE GENOMIC DNA]</scope>
    <source>
        <strain evidence="1 2">YPA3-1-1</strain>
    </source>
</reference>
<name>A0A6N9Q2D6_9BACL</name>
<dbReference type="OrthoDB" id="2969757at2"/>
<proteinExistence type="predicted"/>
<dbReference type="AlphaFoldDB" id="A0A6N9Q2D6"/>
<protein>
    <submittedName>
        <fullName evidence="1">Uncharacterized protein</fullName>
    </submittedName>
</protein>
<comment type="caution">
    <text evidence="1">The sequence shown here is derived from an EMBL/GenBank/DDBJ whole genome shotgun (WGS) entry which is preliminary data.</text>
</comment>
<sequence>MDLDAHIKEVTTLRNKADKLIEDSPGALLKKIEILARCLVFIGRVSSQLDGDYKRIYAQRKYEYSFAEINAKSPKKAHAELAVKDLREKEAETYQMMQRWRNAFSSSQEEIHALKLKMRIDFENNQYGG</sequence>
<accession>A0A6N9Q2D6</accession>
<organism evidence="1 2">
    <name type="scientific">Chengkuizengella marina</name>
    <dbReference type="NCBI Taxonomy" id="2507566"/>
    <lineage>
        <taxon>Bacteria</taxon>
        <taxon>Bacillati</taxon>
        <taxon>Bacillota</taxon>
        <taxon>Bacilli</taxon>
        <taxon>Bacillales</taxon>
        <taxon>Paenibacillaceae</taxon>
        <taxon>Chengkuizengella</taxon>
    </lineage>
</organism>
<dbReference type="Proteomes" id="UP000448943">
    <property type="component" value="Unassembled WGS sequence"/>
</dbReference>
<evidence type="ECO:0000313" key="1">
    <source>
        <dbReference type="EMBL" id="NBI28318.1"/>
    </source>
</evidence>
<keyword evidence="2" id="KW-1185">Reference proteome</keyword>
<gene>
    <name evidence="1" type="ORF">ERL59_05035</name>
</gene>
<dbReference type="RefSeq" id="WP_160645098.1">
    <property type="nucleotide sequence ID" value="NZ_SIJB01000012.1"/>
</dbReference>
<evidence type="ECO:0000313" key="2">
    <source>
        <dbReference type="Proteomes" id="UP000448943"/>
    </source>
</evidence>